<accession>A0AAD8A620</accession>
<dbReference type="InterPro" id="IPR013162">
    <property type="entry name" value="CD80_C2-set"/>
</dbReference>
<keyword evidence="4" id="KW-0325">Glycoprotein</keyword>
<dbReference type="Proteomes" id="UP001233999">
    <property type="component" value="Unassembled WGS sequence"/>
</dbReference>
<dbReference type="InterPro" id="IPR013783">
    <property type="entry name" value="Ig-like_fold"/>
</dbReference>
<organism evidence="7 8">
    <name type="scientific">Diploptera punctata</name>
    <name type="common">Pacific beetle cockroach</name>
    <dbReference type="NCBI Taxonomy" id="6984"/>
    <lineage>
        <taxon>Eukaryota</taxon>
        <taxon>Metazoa</taxon>
        <taxon>Ecdysozoa</taxon>
        <taxon>Arthropoda</taxon>
        <taxon>Hexapoda</taxon>
        <taxon>Insecta</taxon>
        <taxon>Pterygota</taxon>
        <taxon>Neoptera</taxon>
        <taxon>Polyneoptera</taxon>
        <taxon>Dictyoptera</taxon>
        <taxon>Blattodea</taxon>
        <taxon>Blaberoidea</taxon>
        <taxon>Blaberidae</taxon>
        <taxon>Diplopterinae</taxon>
        <taxon>Diploptera</taxon>
    </lineage>
</organism>
<sequence>APQRPRVEYNTSQVLPGHNVTAQAGERATVKCVSRYGNPPAKLKWFLDNEEVTHNANQSNATELDNPRTWVAMSVLDINFSKDQHGKNLKCVALHESYPTKSQMIDVRLDVRCKYTNPHCILCMTNSVS</sequence>
<reference evidence="7" key="2">
    <citation type="submission" date="2023-05" db="EMBL/GenBank/DDBJ databases">
        <authorList>
            <person name="Fouks B."/>
        </authorList>
    </citation>
    <scope>NUCLEOTIDE SEQUENCE</scope>
    <source>
        <strain evidence="7">Stay&amp;Tobe</strain>
        <tissue evidence="7">Testes</tissue>
    </source>
</reference>
<evidence type="ECO:0000256" key="3">
    <source>
        <dbReference type="ARBA" id="ARBA00023157"/>
    </source>
</evidence>
<keyword evidence="3" id="KW-1015">Disulfide bond</keyword>
<protein>
    <recommendedName>
        <fullName evidence="6">Ig-like domain-containing protein</fullName>
    </recommendedName>
</protein>
<dbReference type="SUPFAM" id="SSF48726">
    <property type="entry name" value="Immunoglobulin"/>
    <property type="match status" value="1"/>
</dbReference>
<dbReference type="InterPro" id="IPR051275">
    <property type="entry name" value="Cell_adhesion_signaling"/>
</dbReference>
<gene>
    <name evidence="7" type="ORF">L9F63_015662</name>
</gene>
<dbReference type="AlphaFoldDB" id="A0AAD8A620"/>
<evidence type="ECO:0000259" key="6">
    <source>
        <dbReference type="PROSITE" id="PS50835"/>
    </source>
</evidence>
<dbReference type="Gene3D" id="2.60.40.10">
    <property type="entry name" value="Immunoglobulins"/>
    <property type="match status" value="1"/>
</dbReference>
<feature type="non-terminal residue" evidence="7">
    <location>
        <position position="1"/>
    </location>
</feature>
<dbReference type="InterPro" id="IPR007110">
    <property type="entry name" value="Ig-like_dom"/>
</dbReference>
<dbReference type="GO" id="GO:0005911">
    <property type="term" value="C:cell-cell junction"/>
    <property type="evidence" value="ECO:0007669"/>
    <property type="project" value="TreeGrafter"/>
</dbReference>
<dbReference type="InterPro" id="IPR036179">
    <property type="entry name" value="Ig-like_dom_sf"/>
</dbReference>
<keyword evidence="5" id="KW-0393">Immunoglobulin domain</keyword>
<dbReference type="GO" id="GO:0098609">
    <property type="term" value="P:cell-cell adhesion"/>
    <property type="evidence" value="ECO:0007669"/>
    <property type="project" value="TreeGrafter"/>
</dbReference>
<evidence type="ECO:0000256" key="2">
    <source>
        <dbReference type="ARBA" id="ARBA00023136"/>
    </source>
</evidence>
<name>A0AAD8A620_DIPPU</name>
<dbReference type="PANTHER" id="PTHR11640:SF154">
    <property type="entry name" value="IRREGULAR CHIASM C-ROUGHEST PROTEIN-LIKE PROTEIN"/>
    <property type="match status" value="1"/>
</dbReference>
<evidence type="ECO:0000256" key="1">
    <source>
        <dbReference type="ARBA" id="ARBA00004479"/>
    </source>
</evidence>
<keyword evidence="8" id="KW-1185">Reference proteome</keyword>
<keyword evidence="2" id="KW-0472">Membrane</keyword>
<comment type="subcellular location">
    <subcellularLocation>
        <location evidence="1">Membrane</location>
        <topology evidence="1">Single-pass type I membrane protein</topology>
    </subcellularLocation>
</comment>
<evidence type="ECO:0000313" key="7">
    <source>
        <dbReference type="EMBL" id="KAJ9592666.1"/>
    </source>
</evidence>
<dbReference type="EMBL" id="JASPKZ010003817">
    <property type="protein sequence ID" value="KAJ9592666.1"/>
    <property type="molecule type" value="Genomic_DNA"/>
</dbReference>
<dbReference type="PROSITE" id="PS50835">
    <property type="entry name" value="IG_LIKE"/>
    <property type="match status" value="1"/>
</dbReference>
<dbReference type="GO" id="GO:0050839">
    <property type="term" value="F:cell adhesion molecule binding"/>
    <property type="evidence" value="ECO:0007669"/>
    <property type="project" value="TreeGrafter"/>
</dbReference>
<dbReference type="Pfam" id="PF08205">
    <property type="entry name" value="C2-set_2"/>
    <property type="match status" value="1"/>
</dbReference>
<feature type="domain" description="Ig-like" evidence="6">
    <location>
        <begin position="5"/>
        <end position="106"/>
    </location>
</feature>
<evidence type="ECO:0000256" key="4">
    <source>
        <dbReference type="ARBA" id="ARBA00023180"/>
    </source>
</evidence>
<dbReference type="PANTHER" id="PTHR11640">
    <property type="entry name" value="NEPHRIN"/>
    <property type="match status" value="1"/>
</dbReference>
<evidence type="ECO:0000313" key="8">
    <source>
        <dbReference type="Proteomes" id="UP001233999"/>
    </source>
</evidence>
<reference evidence="7" key="1">
    <citation type="journal article" date="2023" name="IScience">
        <title>Live-bearing cockroach genome reveals convergent evolutionary mechanisms linked to viviparity in insects and beyond.</title>
        <authorList>
            <person name="Fouks B."/>
            <person name="Harrison M.C."/>
            <person name="Mikhailova A.A."/>
            <person name="Marchal E."/>
            <person name="English S."/>
            <person name="Carruthers M."/>
            <person name="Jennings E.C."/>
            <person name="Chiamaka E.L."/>
            <person name="Frigard R.A."/>
            <person name="Pippel M."/>
            <person name="Attardo G.M."/>
            <person name="Benoit J.B."/>
            <person name="Bornberg-Bauer E."/>
            <person name="Tobe S.S."/>
        </authorList>
    </citation>
    <scope>NUCLEOTIDE SEQUENCE</scope>
    <source>
        <strain evidence="7">Stay&amp;Tobe</strain>
    </source>
</reference>
<comment type="caution">
    <text evidence="7">The sequence shown here is derived from an EMBL/GenBank/DDBJ whole genome shotgun (WGS) entry which is preliminary data.</text>
</comment>
<evidence type="ECO:0000256" key="5">
    <source>
        <dbReference type="ARBA" id="ARBA00023319"/>
    </source>
</evidence>
<proteinExistence type="predicted"/>
<dbReference type="GO" id="GO:0005886">
    <property type="term" value="C:plasma membrane"/>
    <property type="evidence" value="ECO:0007669"/>
    <property type="project" value="TreeGrafter"/>
</dbReference>